<dbReference type="PANTHER" id="PTHR11839">
    <property type="entry name" value="UDP/ADP-SUGAR PYROPHOSPHATASE"/>
    <property type="match status" value="1"/>
</dbReference>
<evidence type="ECO:0000256" key="3">
    <source>
        <dbReference type="ARBA" id="ARBA00022801"/>
    </source>
</evidence>
<dbReference type="Gene3D" id="3.90.79.10">
    <property type="entry name" value="Nucleoside Triphosphate Pyrophosphohydrolase"/>
    <property type="match status" value="1"/>
</dbReference>
<dbReference type="RefSeq" id="WP_075020501.1">
    <property type="nucleotide sequence ID" value="NZ_FOVH01000002.1"/>
</dbReference>
<accession>A0A1I5AMA4</accession>
<sequence>MTTPFEEYELLRRSRPDLFANPPGAGSVILDEFPPEGGPYGICYRDQYLTLLRDPVAFPDGRTGGYLRALHSGGHAGAAVLPVHDGRIVLLRHFRHATRQWHWEIPRGFPEPGEPAEKTARRELEEEIGVPAESVEFLGDVYADTGVAGSKVGLFWAAVGRPDFSIRGEGIDHIELVSPQRLDLMLGQGEIADSFTMAAVLHAKQRALPPFAGQDGPA</sequence>
<dbReference type="EMBL" id="FOVH01000002">
    <property type="protein sequence ID" value="SFN63601.1"/>
    <property type="molecule type" value="Genomic_DNA"/>
</dbReference>
<dbReference type="PROSITE" id="PS51462">
    <property type="entry name" value="NUDIX"/>
    <property type="match status" value="1"/>
</dbReference>
<dbReference type="InterPro" id="IPR015797">
    <property type="entry name" value="NUDIX_hydrolase-like_dom_sf"/>
</dbReference>
<feature type="domain" description="Nudix hydrolase" evidence="5">
    <location>
        <begin position="73"/>
        <end position="199"/>
    </location>
</feature>
<dbReference type="GO" id="GO:0019693">
    <property type="term" value="P:ribose phosphate metabolic process"/>
    <property type="evidence" value="ECO:0007669"/>
    <property type="project" value="TreeGrafter"/>
</dbReference>
<evidence type="ECO:0000256" key="4">
    <source>
        <dbReference type="RuleBase" id="RU003476"/>
    </source>
</evidence>
<dbReference type="InParanoid" id="A0A1I5AMA4"/>
<dbReference type="Proteomes" id="UP000183413">
    <property type="component" value="Unassembled WGS sequence"/>
</dbReference>
<dbReference type="InterPro" id="IPR000086">
    <property type="entry name" value="NUDIX_hydrolase_dom"/>
</dbReference>
<dbReference type="GO" id="GO:0006753">
    <property type="term" value="P:nucleoside phosphate metabolic process"/>
    <property type="evidence" value="ECO:0007669"/>
    <property type="project" value="TreeGrafter"/>
</dbReference>
<dbReference type="Pfam" id="PF00293">
    <property type="entry name" value="NUDIX"/>
    <property type="match status" value="1"/>
</dbReference>
<dbReference type="InterPro" id="IPR020084">
    <property type="entry name" value="NUDIX_hydrolase_CS"/>
</dbReference>
<dbReference type="GO" id="GO:0005829">
    <property type="term" value="C:cytosol"/>
    <property type="evidence" value="ECO:0007669"/>
    <property type="project" value="TreeGrafter"/>
</dbReference>
<dbReference type="InterPro" id="IPR020476">
    <property type="entry name" value="Nudix_hydrolase"/>
</dbReference>
<dbReference type="GO" id="GO:0016462">
    <property type="term" value="F:pyrophosphatase activity"/>
    <property type="evidence" value="ECO:0007669"/>
    <property type="project" value="UniProtKB-ARBA"/>
</dbReference>
<dbReference type="STRING" id="1993.SAMN04489713_102651"/>
<evidence type="ECO:0000313" key="6">
    <source>
        <dbReference type="EMBL" id="SFN63601.1"/>
    </source>
</evidence>
<evidence type="ECO:0000313" key="7">
    <source>
        <dbReference type="Proteomes" id="UP000183413"/>
    </source>
</evidence>
<organism evidence="6 7">
    <name type="scientific">Actinomadura madurae</name>
    <dbReference type="NCBI Taxonomy" id="1993"/>
    <lineage>
        <taxon>Bacteria</taxon>
        <taxon>Bacillati</taxon>
        <taxon>Actinomycetota</taxon>
        <taxon>Actinomycetes</taxon>
        <taxon>Streptosporangiales</taxon>
        <taxon>Thermomonosporaceae</taxon>
        <taxon>Actinomadura</taxon>
    </lineage>
</organism>
<dbReference type="PRINTS" id="PR00502">
    <property type="entry name" value="NUDIXFAMILY"/>
</dbReference>
<name>A0A1I5AMA4_9ACTN</name>
<keyword evidence="7" id="KW-1185">Reference proteome</keyword>
<dbReference type="CDD" id="cd03424">
    <property type="entry name" value="NUDIX_ADPRase_Nudt5_UGPPase_Nudt14"/>
    <property type="match status" value="1"/>
</dbReference>
<evidence type="ECO:0000259" key="5">
    <source>
        <dbReference type="PROSITE" id="PS51462"/>
    </source>
</evidence>
<keyword evidence="3 4" id="KW-0378">Hydrolase</keyword>
<evidence type="ECO:0000256" key="1">
    <source>
        <dbReference type="ARBA" id="ARBA00001946"/>
    </source>
</evidence>
<comment type="similarity">
    <text evidence="2 4">Belongs to the Nudix hydrolase family.</text>
</comment>
<dbReference type="PANTHER" id="PTHR11839:SF18">
    <property type="entry name" value="NUDIX HYDROLASE DOMAIN-CONTAINING PROTEIN"/>
    <property type="match status" value="1"/>
</dbReference>
<dbReference type="eggNOG" id="COG1051">
    <property type="taxonomic scope" value="Bacteria"/>
</dbReference>
<evidence type="ECO:0000256" key="2">
    <source>
        <dbReference type="ARBA" id="ARBA00005582"/>
    </source>
</evidence>
<dbReference type="AlphaFoldDB" id="A0A1I5AMA4"/>
<proteinExistence type="inferred from homology"/>
<dbReference type="PROSITE" id="PS00893">
    <property type="entry name" value="NUDIX_BOX"/>
    <property type="match status" value="1"/>
</dbReference>
<reference evidence="6 7" key="1">
    <citation type="submission" date="2016-10" db="EMBL/GenBank/DDBJ databases">
        <authorList>
            <person name="de Groot N.N."/>
        </authorList>
    </citation>
    <scope>NUCLEOTIDE SEQUENCE [LARGE SCALE GENOMIC DNA]</scope>
    <source>
        <strain evidence="6 7">DSM 43067</strain>
    </source>
</reference>
<dbReference type="SUPFAM" id="SSF55811">
    <property type="entry name" value="Nudix"/>
    <property type="match status" value="1"/>
</dbReference>
<protein>
    <submittedName>
        <fullName evidence="6">ADP-ribose pyrophosphatase</fullName>
    </submittedName>
</protein>
<gene>
    <name evidence="6" type="ORF">SAMN04489713_102651</name>
</gene>
<comment type="cofactor">
    <cofactor evidence="1">
        <name>Mg(2+)</name>
        <dbReference type="ChEBI" id="CHEBI:18420"/>
    </cofactor>
</comment>